<reference evidence="3" key="1">
    <citation type="submission" date="2017-02" db="UniProtKB">
        <authorList>
            <consortium name="WormBaseParasite"/>
        </authorList>
    </citation>
    <scope>IDENTIFICATION</scope>
</reference>
<name>A0A0R3SF24_HYMDI</name>
<accession>A0A0R3SF24</accession>
<dbReference type="WBParaSite" id="HDID_0000341301-mRNA-1">
    <property type="protein sequence ID" value="HDID_0000341301-mRNA-1"/>
    <property type="gene ID" value="HDID_0000341301"/>
</dbReference>
<sequence>MRREQSLIEHEEEADGGRILSLTGVERLGMIEGGGLLESSRRKESVETQQRRTSIPEPVFTLFAFLARQGVHISDLFRRPGNINQMKVSSF</sequence>
<evidence type="ECO:0000313" key="1">
    <source>
        <dbReference type="EMBL" id="VDL32313.1"/>
    </source>
</evidence>
<organism evidence="3">
    <name type="scientific">Hymenolepis diminuta</name>
    <name type="common">Rat tapeworm</name>
    <dbReference type="NCBI Taxonomy" id="6216"/>
    <lineage>
        <taxon>Eukaryota</taxon>
        <taxon>Metazoa</taxon>
        <taxon>Spiralia</taxon>
        <taxon>Lophotrochozoa</taxon>
        <taxon>Platyhelminthes</taxon>
        <taxon>Cestoda</taxon>
        <taxon>Eucestoda</taxon>
        <taxon>Cyclophyllidea</taxon>
        <taxon>Hymenolepididae</taxon>
        <taxon>Hymenolepis</taxon>
    </lineage>
</organism>
<protein>
    <submittedName>
        <fullName evidence="3">Rho-GAP domain-containing protein</fullName>
    </submittedName>
</protein>
<evidence type="ECO:0000313" key="3">
    <source>
        <dbReference type="WBParaSite" id="HDID_0000341301-mRNA-1"/>
    </source>
</evidence>
<dbReference type="OrthoDB" id="6283036at2759"/>
<dbReference type="AlphaFoldDB" id="A0A0R3SF24"/>
<dbReference type="Proteomes" id="UP000274504">
    <property type="component" value="Unassembled WGS sequence"/>
</dbReference>
<reference evidence="1 2" key="2">
    <citation type="submission" date="2018-11" db="EMBL/GenBank/DDBJ databases">
        <authorList>
            <consortium name="Pathogen Informatics"/>
        </authorList>
    </citation>
    <scope>NUCLEOTIDE SEQUENCE [LARGE SCALE GENOMIC DNA]</scope>
</reference>
<dbReference type="EMBL" id="UYSG01001028">
    <property type="protein sequence ID" value="VDL32313.1"/>
    <property type="molecule type" value="Genomic_DNA"/>
</dbReference>
<gene>
    <name evidence="1" type="ORF">HDID_LOCUS3411</name>
</gene>
<proteinExistence type="predicted"/>
<evidence type="ECO:0000313" key="2">
    <source>
        <dbReference type="Proteomes" id="UP000274504"/>
    </source>
</evidence>